<accession>A0A427XMN6</accession>
<comment type="caution">
    <text evidence="1">The sequence shown here is derived from an EMBL/GenBank/DDBJ whole genome shotgun (WGS) entry which is preliminary data.</text>
</comment>
<organism evidence="1 2">
    <name type="scientific">Saitozyma podzolica</name>
    <dbReference type="NCBI Taxonomy" id="1890683"/>
    <lineage>
        <taxon>Eukaryota</taxon>
        <taxon>Fungi</taxon>
        <taxon>Dikarya</taxon>
        <taxon>Basidiomycota</taxon>
        <taxon>Agaricomycotina</taxon>
        <taxon>Tremellomycetes</taxon>
        <taxon>Tremellales</taxon>
        <taxon>Trimorphomycetaceae</taxon>
        <taxon>Saitozyma</taxon>
    </lineage>
</organism>
<name>A0A427XMN6_9TREE</name>
<proteinExistence type="predicted"/>
<evidence type="ECO:0000313" key="2">
    <source>
        <dbReference type="Proteomes" id="UP000279259"/>
    </source>
</evidence>
<dbReference type="Proteomes" id="UP000279259">
    <property type="component" value="Unassembled WGS sequence"/>
</dbReference>
<protein>
    <submittedName>
        <fullName evidence="1">Uncharacterized protein</fullName>
    </submittedName>
</protein>
<gene>
    <name evidence="1" type="ORF">EHS25_007235</name>
</gene>
<keyword evidence="2" id="KW-1185">Reference proteome</keyword>
<reference evidence="1 2" key="1">
    <citation type="submission" date="2018-11" db="EMBL/GenBank/DDBJ databases">
        <title>Genome sequence of Saitozyma podzolica DSM 27192.</title>
        <authorList>
            <person name="Aliyu H."/>
            <person name="Gorte O."/>
            <person name="Ochsenreither K."/>
        </authorList>
    </citation>
    <scope>NUCLEOTIDE SEQUENCE [LARGE SCALE GENOMIC DNA]</scope>
    <source>
        <strain evidence="1 2">DSM 27192</strain>
    </source>
</reference>
<dbReference type="EMBL" id="RSCD01000036">
    <property type="protein sequence ID" value="RSH80130.1"/>
    <property type="molecule type" value="Genomic_DNA"/>
</dbReference>
<dbReference type="AlphaFoldDB" id="A0A427XMN6"/>
<evidence type="ECO:0000313" key="1">
    <source>
        <dbReference type="EMBL" id="RSH80130.1"/>
    </source>
</evidence>
<dbReference type="OrthoDB" id="10315794at2759"/>
<sequence>MSSTSTQQNSNTSYTTLGELRIFPSFQHVVNFSDELSTGTELASTALYALEPSADEDLAVYMTLDQDNPRSVVWITRHSHRDQPYISGGVINMFDIPESSFPRHLSIAFGQDFSERSIVQGIETMEGDMRERSRWDSLSSDMKTLWDLVTANNEAVASYVHGLGLRERTEVPME</sequence>